<dbReference type="InterPro" id="IPR016855">
    <property type="entry name" value="ERp29"/>
</dbReference>
<dbReference type="GO" id="GO:0009306">
    <property type="term" value="P:protein secretion"/>
    <property type="evidence" value="ECO:0007669"/>
    <property type="project" value="InterPro"/>
</dbReference>
<dbReference type="PANTHER" id="PTHR12211">
    <property type="entry name" value="ENDOPLASMIC RETICULUM PROTEIN ERP29"/>
    <property type="match status" value="1"/>
</dbReference>
<evidence type="ECO:0000259" key="3">
    <source>
        <dbReference type="Pfam" id="PF07749"/>
    </source>
</evidence>
<dbReference type="InterPro" id="IPR036356">
    <property type="entry name" value="ERp29_C_sf"/>
</dbReference>
<evidence type="ECO:0000313" key="6">
    <source>
        <dbReference type="Proteomes" id="UP000887013"/>
    </source>
</evidence>
<dbReference type="Gene3D" id="1.20.1150.12">
    <property type="entry name" value="Endoplasmic reticulum resident protein 29, C-terminal domain"/>
    <property type="match status" value="1"/>
</dbReference>
<feature type="domain" description="ERp29 N-terminal" evidence="4">
    <location>
        <begin position="319"/>
        <end position="435"/>
    </location>
</feature>
<evidence type="ECO:0000259" key="4">
    <source>
        <dbReference type="Pfam" id="PF07912"/>
    </source>
</evidence>
<dbReference type="Gene3D" id="3.40.30.10">
    <property type="entry name" value="Glutaredoxin"/>
    <property type="match status" value="1"/>
</dbReference>
<dbReference type="Proteomes" id="UP000887013">
    <property type="component" value="Unassembled WGS sequence"/>
</dbReference>
<feature type="domain" description="Endoplasmic reticulum resident protein 29 C-terminal" evidence="3">
    <location>
        <begin position="440"/>
        <end position="534"/>
    </location>
</feature>
<dbReference type="FunFam" id="1.20.1150.12:FF:000001">
    <property type="entry name" value="Endoplasmic reticulum resident protein 29"/>
    <property type="match status" value="1"/>
</dbReference>
<dbReference type="SUPFAM" id="SSF52833">
    <property type="entry name" value="Thioredoxin-like"/>
    <property type="match status" value="1"/>
</dbReference>
<dbReference type="Pfam" id="PF07912">
    <property type="entry name" value="ERp29_N"/>
    <property type="match status" value="1"/>
</dbReference>
<evidence type="ECO:0000256" key="2">
    <source>
        <dbReference type="ARBA" id="ARBA00022824"/>
    </source>
</evidence>
<dbReference type="GO" id="GO:0005788">
    <property type="term" value="C:endoplasmic reticulum lumen"/>
    <property type="evidence" value="ECO:0007669"/>
    <property type="project" value="InterPro"/>
</dbReference>
<name>A0A8X6PE81_NEPPI</name>
<dbReference type="FunFam" id="3.40.30.10:FF:000133">
    <property type="entry name" value="Endoplasmic reticulum resident protein 29"/>
    <property type="match status" value="1"/>
</dbReference>
<dbReference type="InterPro" id="IPR012883">
    <property type="entry name" value="ERp29_N"/>
</dbReference>
<dbReference type="OrthoDB" id="417262at2759"/>
<dbReference type="SUPFAM" id="SSF47933">
    <property type="entry name" value="ERP29 C domain-like"/>
    <property type="match status" value="1"/>
</dbReference>
<dbReference type="PANTHER" id="PTHR12211:SF0">
    <property type="entry name" value="ENDOPLASMIC RETICULUM RESIDENT PROTEIN 29"/>
    <property type="match status" value="1"/>
</dbReference>
<dbReference type="AlphaFoldDB" id="A0A8X6PE81"/>
<dbReference type="EMBL" id="BMAW01115301">
    <property type="protein sequence ID" value="GFT65615.1"/>
    <property type="molecule type" value="Genomic_DNA"/>
</dbReference>
<dbReference type="Pfam" id="PF07749">
    <property type="entry name" value="ERp29"/>
    <property type="match status" value="1"/>
</dbReference>
<organism evidence="5 6">
    <name type="scientific">Nephila pilipes</name>
    <name type="common">Giant wood spider</name>
    <name type="synonym">Nephila maculata</name>
    <dbReference type="NCBI Taxonomy" id="299642"/>
    <lineage>
        <taxon>Eukaryota</taxon>
        <taxon>Metazoa</taxon>
        <taxon>Ecdysozoa</taxon>
        <taxon>Arthropoda</taxon>
        <taxon>Chelicerata</taxon>
        <taxon>Arachnida</taxon>
        <taxon>Araneae</taxon>
        <taxon>Araneomorphae</taxon>
        <taxon>Entelegynae</taxon>
        <taxon>Araneoidea</taxon>
        <taxon>Nephilidae</taxon>
        <taxon>Nephila</taxon>
    </lineage>
</organism>
<keyword evidence="2" id="KW-0256">Endoplasmic reticulum</keyword>
<gene>
    <name evidence="5" type="primary">Erp29</name>
    <name evidence="5" type="ORF">NPIL_149381</name>
</gene>
<dbReference type="CDD" id="cd00238">
    <property type="entry name" value="ERp29c"/>
    <property type="match status" value="1"/>
</dbReference>
<evidence type="ECO:0000256" key="1">
    <source>
        <dbReference type="ARBA" id="ARBA00014173"/>
    </source>
</evidence>
<dbReference type="InterPro" id="IPR011679">
    <property type="entry name" value="ERp29_C"/>
</dbReference>
<reference evidence="5" key="1">
    <citation type="submission" date="2020-08" db="EMBL/GenBank/DDBJ databases">
        <title>Multicomponent nature underlies the extraordinary mechanical properties of spider dragline silk.</title>
        <authorList>
            <person name="Kono N."/>
            <person name="Nakamura H."/>
            <person name="Mori M."/>
            <person name="Yoshida Y."/>
            <person name="Ohtoshi R."/>
            <person name="Malay A.D."/>
            <person name="Moran D.A.P."/>
            <person name="Tomita M."/>
            <person name="Numata K."/>
            <person name="Arakawa K."/>
        </authorList>
    </citation>
    <scope>NUCLEOTIDE SEQUENCE</scope>
</reference>
<protein>
    <recommendedName>
        <fullName evidence="1">Endoplasmic reticulum resident protein 29</fullName>
    </recommendedName>
</protein>
<keyword evidence="6" id="KW-1185">Reference proteome</keyword>
<dbReference type="InterPro" id="IPR036249">
    <property type="entry name" value="Thioredoxin-like_sf"/>
</dbReference>
<accession>A0A8X6PE81</accession>
<proteinExistence type="predicted"/>
<sequence length="540" mass="61981">MDAFPAAPSSTVRPVCVPDNTNALDHVVRQGLVKVFITYQEPKNNRIFVSFSSPTWFQKKTLMDNFKRTIHEAQIENRFDPDAIQWEKISQAFMRNPDRTLKNAGKRMGFQFNNMFIVKCFFTFGLRKVEPGTIHLIQTTNVPVLIYELPPSSRRSQAEPNLYRRSFEPYDQMLYHRTVMEPHTSYPIPAGTQYILMTVQKTVFALDVLPETILTTLLQNGFRLGDFRKAKHYHQKAYKLPPPTPAHTPVEERPASGKRPLAKNYLEVPSRYKKIRIAPATRRIQRPPTPEPATSVKYYIDFIIVFVLLCQIELGTGLKGAVSLDSWTFDKMISKFKATLVKFDITYPYGEKEDEYGKVAEAARFSPDLLISEVGIQDYGEQENSDIAERFGVSKDNFPVIKLFVEGKTEPISYSGDIRTDEIKNFIKKHSNVRLVLNKCVPKLDELAEKFMAISNHDERQVILSKAEQIASDLISDEEKKSSDVYIKMMQKVLERGDGFIASEKERVKNIKDGKITAVKKEEMQGRLNILQSFTKKDEL</sequence>
<evidence type="ECO:0000313" key="5">
    <source>
        <dbReference type="EMBL" id="GFT65615.1"/>
    </source>
</evidence>
<comment type="caution">
    <text evidence="5">The sequence shown here is derived from an EMBL/GenBank/DDBJ whole genome shotgun (WGS) entry which is preliminary data.</text>
</comment>